<evidence type="ECO:0000256" key="2">
    <source>
        <dbReference type="SAM" id="Phobius"/>
    </source>
</evidence>
<dbReference type="RefSeq" id="WP_317640534.1">
    <property type="nucleotide sequence ID" value="NZ_JAPMIV010000021.1"/>
</dbReference>
<sequence length="582" mass="61607">MTGQASETGTGGGSAATTIDGKYGVLRELSRHGNVTLSEVRAAEGVTRQVAWFDISTSADRQAFHAYRSVLRTLEPAGLTDIVARPGAYYSVWQPVGGLPLDSVLAQPTKRQETVDNLRALAAQLAGHGYALQDADIVVEGHEARIAYLRALQLPRTPEDITARNAQTLAALSGGRVRRKRQPGAWLAFIPGLLFLGGAGYLGAQAAQIYLNPPVREVAAVNGQEARAAAKKLTQSGFRVTYTEGQVGNQGIGTIIRQDPVGGTNLPIGRLVTLTVNNPPSIEVPKIEEQRLDQARNILKDRSMVLGKVLKVDGTLTNTPEGRIVSQLPEAGSPAQRGQPVQVMVSTGITGKETWLPPLTGLTVDQAREYAKAAGLVVTRVSEQPSDRPAGSVLEQTPAPFVRVGVGGPVTLTVSVSRYSAPSRPAGSLPLPPPPVPKLPPPEPEVPAGPQPLPQEGVPQDPQPQETQPQETPTPSEIPPTAPETQPETPTLDPVPETGAPDTTAPPTRSVNFQYTFPADLPAGSYSVVVRDINGERQILQATDSAQLAGRNANSSQPIQVTGDAVFIVRRDGADYETVNPN</sequence>
<keyword evidence="5" id="KW-1185">Reference proteome</keyword>
<comment type="caution">
    <text evidence="4">The sequence shown here is derived from an EMBL/GenBank/DDBJ whole genome shotgun (WGS) entry which is preliminary data.</text>
</comment>
<accession>A0ABU4DRY7</accession>
<proteinExistence type="predicted"/>
<keyword evidence="2" id="KW-0812">Transmembrane</keyword>
<name>A0ABU4DRY7_9DEIO</name>
<dbReference type="PROSITE" id="PS51178">
    <property type="entry name" value="PASTA"/>
    <property type="match status" value="3"/>
</dbReference>
<feature type="domain" description="PASTA" evidence="3">
    <location>
        <begin position="279"/>
        <end position="347"/>
    </location>
</feature>
<dbReference type="Proteomes" id="UP001276150">
    <property type="component" value="Unassembled WGS sequence"/>
</dbReference>
<dbReference type="CDD" id="cd06577">
    <property type="entry name" value="PASTA_pknB"/>
    <property type="match status" value="3"/>
</dbReference>
<keyword evidence="2" id="KW-1133">Transmembrane helix</keyword>
<evidence type="ECO:0000313" key="4">
    <source>
        <dbReference type="EMBL" id="MDV6375201.1"/>
    </source>
</evidence>
<evidence type="ECO:0000313" key="5">
    <source>
        <dbReference type="Proteomes" id="UP001276150"/>
    </source>
</evidence>
<reference evidence="4 5" key="1">
    <citation type="submission" date="2022-11" db="EMBL/GenBank/DDBJ databases">
        <title>Deinococcus ZS9-10, Low Temperature and Draught-tolerating, UV-resistant Bacteria from Continental Antarctica.</title>
        <authorList>
            <person name="Cheng L."/>
        </authorList>
    </citation>
    <scope>NUCLEOTIDE SEQUENCE [LARGE SCALE GENOMIC DNA]</scope>
    <source>
        <strain evidence="4 5">ZS9-10</strain>
    </source>
</reference>
<feature type="region of interest" description="Disordered" evidence="1">
    <location>
        <begin position="420"/>
        <end position="512"/>
    </location>
</feature>
<dbReference type="InterPro" id="IPR005543">
    <property type="entry name" value="PASTA_dom"/>
</dbReference>
<dbReference type="Pfam" id="PF03793">
    <property type="entry name" value="PASTA"/>
    <property type="match status" value="3"/>
</dbReference>
<feature type="compositionally biased region" description="Pro residues" evidence="1">
    <location>
        <begin position="430"/>
        <end position="453"/>
    </location>
</feature>
<feature type="domain" description="PASTA" evidence="3">
    <location>
        <begin position="351"/>
        <end position="416"/>
    </location>
</feature>
<protein>
    <submittedName>
        <fullName evidence="4">PASTA domain-containing protein</fullName>
    </submittedName>
</protein>
<evidence type="ECO:0000256" key="1">
    <source>
        <dbReference type="SAM" id="MobiDB-lite"/>
    </source>
</evidence>
<dbReference type="Gene3D" id="3.30.10.20">
    <property type="match status" value="3"/>
</dbReference>
<dbReference type="SMART" id="SM00740">
    <property type="entry name" value="PASTA"/>
    <property type="match status" value="3"/>
</dbReference>
<organism evidence="4 5">
    <name type="scientific">Deinococcus arenicola</name>
    <dbReference type="NCBI Taxonomy" id="2994950"/>
    <lineage>
        <taxon>Bacteria</taxon>
        <taxon>Thermotogati</taxon>
        <taxon>Deinococcota</taxon>
        <taxon>Deinococci</taxon>
        <taxon>Deinococcales</taxon>
        <taxon>Deinococcaceae</taxon>
        <taxon>Deinococcus</taxon>
    </lineage>
</organism>
<feature type="compositionally biased region" description="Low complexity" evidence="1">
    <location>
        <begin position="459"/>
        <end position="475"/>
    </location>
</feature>
<evidence type="ECO:0000259" key="3">
    <source>
        <dbReference type="PROSITE" id="PS51178"/>
    </source>
</evidence>
<gene>
    <name evidence="4" type="ORF">ORD21_11445</name>
</gene>
<keyword evidence="2" id="KW-0472">Membrane</keyword>
<feature type="domain" description="PASTA" evidence="3">
    <location>
        <begin position="212"/>
        <end position="278"/>
    </location>
</feature>
<feature type="transmembrane region" description="Helical" evidence="2">
    <location>
        <begin position="185"/>
        <end position="204"/>
    </location>
</feature>
<dbReference type="EMBL" id="JAPMIV010000021">
    <property type="protein sequence ID" value="MDV6375201.1"/>
    <property type="molecule type" value="Genomic_DNA"/>
</dbReference>